<evidence type="ECO:0000313" key="14">
    <source>
        <dbReference type="EMBL" id="RNI24354.1"/>
    </source>
</evidence>
<evidence type="ECO:0000256" key="4">
    <source>
        <dbReference type="ARBA" id="ARBA00022692"/>
    </source>
</evidence>
<reference evidence="14 15" key="1">
    <citation type="submission" date="2018-11" db="EMBL/GenBank/DDBJ databases">
        <title>Draft genome of Simplicispira Flexivirga sp. BO-16.</title>
        <authorList>
            <person name="Im W.T."/>
        </authorList>
    </citation>
    <scope>NUCLEOTIDE SEQUENCE [LARGE SCALE GENOMIC DNA]</scope>
    <source>
        <strain evidence="14 15">BO-16</strain>
    </source>
</reference>
<keyword evidence="8 13" id="KW-0472">Membrane</keyword>
<feature type="binding site" evidence="13">
    <location>
        <position position="75"/>
    </location>
    <ligand>
        <name>Na(+)</name>
        <dbReference type="ChEBI" id="CHEBI:29101"/>
        <note>structural</note>
    </ligand>
</feature>
<protein>
    <recommendedName>
        <fullName evidence="13">Fluoride-specific ion channel FluC</fullName>
    </recommendedName>
</protein>
<dbReference type="Proteomes" id="UP000271678">
    <property type="component" value="Unassembled WGS sequence"/>
</dbReference>
<dbReference type="EMBL" id="RJJQ01000003">
    <property type="protein sequence ID" value="RNI24354.1"/>
    <property type="molecule type" value="Genomic_DNA"/>
</dbReference>
<sequence>MTTLLIALFGGAGAVSRFVLDAEVRRRARGSFPVGTFIINVLGSFVLGALTGAFTHHAGWLSPTAKDTLGTGLCGGFTTFSTASVETVRLWLTTGKAVGARYAVATALVSLLAAFAGIALGGVLA</sequence>
<dbReference type="RefSeq" id="WP_123270394.1">
    <property type="nucleotide sequence ID" value="NZ_RJJQ01000003.1"/>
</dbReference>
<evidence type="ECO:0000256" key="9">
    <source>
        <dbReference type="ARBA" id="ARBA00023303"/>
    </source>
</evidence>
<evidence type="ECO:0000256" key="1">
    <source>
        <dbReference type="ARBA" id="ARBA00004651"/>
    </source>
</evidence>
<name>A0A3M9MFT1_9MICO</name>
<keyword evidence="6 13" id="KW-1133">Transmembrane helix</keyword>
<evidence type="ECO:0000256" key="13">
    <source>
        <dbReference type="HAMAP-Rule" id="MF_00454"/>
    </source>
</evidence>
<evidence type="ECO:0000256" key="12">
    <source>
        <dbReference type="ARBA" id="ARBA00049940"/>
    </source>
</evidence>
<evidence type="ECO:0000256" key="8">
    <source>
        <dbReference type="ARBA" id="ARBA00023136"/>
    </source>
</evidence>
<comment type="caution">
    <text evidence="13">Lacks conserved residue(s) required for the propagation of feature annotation.</text>
</comment>
<dbReference type="Pfam" id="PF02537">
    <property type="entry name" value="CRCB"/>
    <property type="match status" value="1"/>
</dbReference>
<comment type="function">
    <text evidence="12 13">Fluoride-specific ion channel. Important for reducing fluoride concentration in the cell, thus reducing its toxicity.</text>
</comment>
<keyword evidence="5 13" id="KW-0479">Metal-binding</keyword>
<comment type="activity regulation">
    <text evidence="13">Na(+) is not transported, but it plays an essential structural role and its presence is essential for fluoride channel function.</text>
</comment>
<feature type="transmembrane region" description="Helical" evidence="13">
    <location>
        <begin position="102"/>
        <end position="124"/>
    </location>
</feature>
<keyword evidence="13" id="KW-0915">Sodium</keyword>
<dbReference type="PANTHER" id="PTHR28259:SF16">
    <property type="entry name" value="FLUORIDE-SPECIFIC ION CHANNEL FLUC 2"/>
    <property type="match status" value="1"/>
</dbReference>
<keyword evidence="9 13" id="KW-0407">Ion channel</keyword>
<comment type="caution">
    <text evidence="14">The sequence shown here is derived from an EMBL/GenBank/DDBJ whole genome shotgun (WGS) entry which is preliminary data.</text>
</comment>
<feature type="transmembrane region" description="Helical" evidence="13">
    <location>
        <begin position="37"/>
        <end position="56"/>
    </location>
</feature>
<gene>
    <name evidence="13" type="primary">fluC</name>
    <name evidence="13" type="synonym">crcB</name>
    <name evidence="14" type="ORF">EFY87_05170</name>
</gene>
<comment type="similarity">
    <text evidence="10 13">Belongs to the fluoride channel Fluc/FEX (TC 1.A.43) family.</text>
</comment>
<evidence type="ECO:0000256" key="2">
    <source>
        <dbReference type="ARBA" id="ARBA00022448"/>
    </source>
</evidence>
<keyword evidence="7 13" id="KW-0406">Ion transport</keyword>
<feature type="binding site" evidence="13">
    <location>
        <position position="78"/>
    </location>
    <ligand>
        <name>Na(+)</name>
        <dbReference type="ChEBI" id="CHEBI:29101"/>
        <note>structural</note>
    </ligand>
</feature>
<dbReference type="HAMAP" id="MF_00454">
    <property type="entry name" value="FluC"/>
    <property type="match status" value="1"/>
</dbReference>
<accession>A0A3M9MFT1</accession>
<dbReference type="GO" id="GO:0062054">
    <property type="term" value="F:fluoride channel activity"/>
    <property type="evidence" value="ECO:0007669"/>
    <property type="project" value="UniProtKB-UniRule"/>
</dbReference>
<dbReference type="GO" id="GO:0140114">
    <property type="term" value="P:cellular detoxification of fluoride"/>
    <property type="evidence" value="ECO:0007669"/>
    <property type="project" value="UniProtKB-UniRule"/>
</dbReference>
<dbReference type="PANTHER" id="PTHR28259">
    <property type="entry name" value="FLUORIDE EXPORT PROTEIN 1-RELATED"/>
    <property type="match status" value="1"/>
</dbReference>
<dbReference type="InterPro" id="IPR003691">
    <property type="entry name" value="FluC"/>
</dbReference>
<dbReference type="AlphaFoldDB" id="A0A3M9MFT1"/>
<keyword evidence="3 13" id="KW-1003">Cell membrane</keyword>
<evidence type="ECO:0000313" key="15">
    <source>
        <dbReference type="Proteomes" id="UP000271678"/>
    </source>
</evidence>
<keyword evidence="15" id="KW-1185">Reference proteome</keyword>
<dbReference type="GO" id="GO:0005886">
    <property type="term" value="C:plasma membrane"/>
    <property type="evidence" value="ECO:0007669"/>
    <property type="project" value="UniProtKB-SubCell"/>
</dbReference>
<comment type="subcellular location">
    <subcellularLocation>
        <location evidence="1 13">Cell membrane</location>
        <topology evidence="1 13">Multi-pass membrane protein</topology>
    </subcellularLocation>
</comment>
<dbReference type="OrthoDB" id="5148600at2"/>
<evidence type="ECO:0000256" key="10">
    <source>
        <dbReference type="ARBA" id="ARBA00035120"/>
    </source>
</evidence>
<evidence type="ECO:0000256" key="7">
    <source>
        <dbReference type="ARBA" id="ARBA00023065"/>
    </source>
</evidence>
<dbReference type="GO" id="GO:0046872">
    <property type="term" value="F:metal ion binding"/>
    <property type="evidence" value="ECO:0007669"/>
    <property type="project" value="UniProtKB-KW"/>
</dbReference>
<evidence type="ECO:0000256" key="6">
    <source>
        <dbReference type="ARBA" id="ARBA00022989"/>
    </source>
</evidence>
<keyword evidence="2 13" id="KW-0813">Transport</keyword>
<keyword evidence="4 13" id="KW-0812">Transmembrane</keyword>
<evidence type="ECO:0000256" key="11">
    <source>
        <dbReference type="ARBA" id="ARBA00035585"/>
    </source>
</evidence>
<evidence type="ECO:0000256" key="5">
    <source>
        <dbReference type="ARBA" id="ARBA00022723"/>
    </source>
</evidence>
<evidence type="ECO:0000256" key="3">
    <source>
        <dbReference type="ARBA" id="ARBA00022475"/>
    </source>
</evidence>
<comment type="catalytic activity">
    <reaction evidence="11">
        <text>fluoride(in) = fluoride(out)</text>
        <dbReference type="Rhea" id="RHEA:76159"/>
        <dbReference type="ChEBI" id="CHEBI:17051"/>
    </reaction>
    <physiologicalReaction direction="left-to-right" evidence="11">
        <dbReference type="Rhea" id="RHEA:76160"/>
    </physiologicalReaction>
</comment>
<organism evidence="14 15">
    <name type="scientific">Flexivirga caeni</name>
    <dbReference type="NCBI Taxonomy" id="2294115"/>
    <lineage>
        <taxon>Bacteria</taxon>
        <taxon>Bacillati</taxon>
        <taxon>Actinomycetota</taxon>
        <taxon>Actinomycetes</taxon>
        <taxon>Micrococcales</taxon>
        <taxon>Dermacoccaceae</taxon>
        <taxon>Flexivirga</taxon>
    </lineage>
</organism>
<proteinExistence type="inferred from homology"/>